<accession>A0A1Y1RZR3</accession>
<gene>
    <name evidence="4" type="ORF">B4O97_06970</name>
</gene>
<dbReference type="SUPFAM" id="SSF54928">
    <property type="entry name" value="RNA-binding domain, RBD"/>
    <property type="match status" value="1"/>
</dbReference>
<organism evidence="4 5">
    <name type="scientific">Marispirochaeta aestuarii</name>
    <dbReference type="NCBI Taxonomy" id="1963862"/>
    <lineage>
        <taxon>Bacteria</taxon>
        <taxon>Pseudomonadati</taxon>
        <taxon>Spirochaetota</taxon>
        <taxon>Spirochaetia</taxon>
        <taxon>Spirochaetales</taxon>
        <taxon>Spirochaetaceae</taxon>
        <taxon>Marispirochaeta</taxon>
    </lineage>
</organism>
<evidence type="ECO:0000313" key="4">
    <source>
        <dbReference type="EMBL" id="ORC36324.1"/>
    </source>
</evidence>
<sequence length="91" mass="10401">MAKKIYVGNLNYSTTEDQLNQAFAQYGNVISAKIITDRYTDRSKGFGFVEMEEDDSAEAAISALNGQQLDGRELRVSEANDRKPRERRFQY</sequence>
<name>A0A1Y1RZR3_9SPIO</name>
<proteinExistence type="predicted"/>
<dbReference type="InterPro" id="IPR000504">
    <property type="entry name" value="RRM_dom"/>
</dbReference>
<dbReference type="Pfam" id="PF00076">
    <property type="entry name" value="RRM_1"/>
    <property type="match status" value="1"/>
</dbReference>
<dbReference type="RefSeq" id="WP_083049499.1">
    <property type="nucleotide sequence ID" value="NZ_CAXXQO010000003.1"/>
</dbReference>
<dbReference type="GO" id="GO:0003723">
    <property type="term" value="F:RNA binding"/>
    <property type="evidence" value="ECO:0007669"/>
    <property type="project" value="UniProtKB-KW"/>
</dbReference>
<dbReference type="SMART" id="SM00360">
    <property type="entry name" value="RRM"/>
    <property type="match status" value="1"/>
</dbReference>
<evidence type="ECO:0000313" key="5">
    <source>
        <dbReference type="Proteomes" id="UP000192343"/>
    </source>
</evidence>
<dbReference type="EMBL" id="MWQY01000006">
    <property type="protein sequence ID" value="ORC36324.1"/>
    <property type="molecule type" value="Genomic_DNA"/>
</dbReference>
<feature type="domain" description="RRM" evidence="3">
    <location>
        <begin position="3"/>
        <end position="81"/>
    </location>
</feature>
<protein>
    <submittedName>
        <fullName evidence="4">RNA-binding protein</fullName>
    </submittedName>
</protein>
<reference evidence="4 5" key="1">
    <citation type="submission" date="2017-03" db="EMBL/GenBank/DDBJ databases">
        <title>Draft Genome sequence of Marispirochaeta sp. strain JC444.</title>
        <authorList>
            <person name="Shivani Y."/>
            <person name="Subhash Y."/>
            <person name="Sasikala C."/>
            <person name="Ramana C."/>
        </authorList>
    </citation>
    <scope>NUCLEOTIDE SEQUENCE [LARGE SCALE GENOMIC DNA]</scope>
    <source>
        <strain evidence="4 5">JC444</strain>
    </source>
</reference>
<dbReference type="CDD" id="cd21608">
    <property type="entry name" value="RRM2_NsCP33_like"/>
    <property type="match status" value="1"/>
</dbReference>
<dbReference type="Proteomes" id="UP000192343">
    <property type="component" value="Unassembled WGS sequence"/>
</dbReference>
<keyword evidence="5" id="KW-1185">Reference proteome</keyword>
<dbReference type="InterPro" id="IPR012677">
    <property type="entry name" value="Nucleotide-bd_a/b_plait_sf"/>
</dbReference>
<evidence type="ECO:0000256" key="1">
    <source>
        <dbReference type="ARBA" id="ARBA00022884"/>
    </source>
</evidence>
<dbReference type="PROSITE" id="PS50102">
    <property type="entry name" value="RRM"/>
    <property type="match status" value="1"/>
</dbReference>
<dbReference type="AlphaFoldDB" id="A0A1Y1RZR3"/>
<dbReference type="PANTHER" id="PTHR48027">
    <property type="entry name" value="HETEROGENEOUS NUCLEAR RIBONUCLEOPROTEIN 87F-RELATED"/>
    <property type="match status" value="1"/>
</dbReference>
<dbReference type="InterPro" id="IPR035979">
    <property type="entry name" value="RBD_domain_sf"/>
</dbReference>
<keyword evidence="1" id="KW-0694">RNA-binding</keyword>
<feature type="region of interest" description="Disordered" evidence="2">
    <location>
        <begin position="72"/>
        <end position="91"/>
    </location>
</feature>
<dbReference type="STRING" id="1963862.B4O97_06970"/>
<comment type="caution">
    <text evidence="4">The sequence shown here is derived from an EMBL/GenBank/DDBJ whole genome shotgun (WGS) entry which is preliminary data.</text>
</comment>
<dbReference type="InterPro" id="IPR048289">
    <property type="entry name" value="RRM2_NsCP33-like"/>
</dbReference>
<dbReference type="InterPro" id="IPR052462">
    <property type="entry name" value="SLIRP/GR-RBP-like"/>
</dbReference>
<evidence type="ECO:0000259" key="3">
    <source>
        <dbReference type="PROSITE" id="PS50102"/>
    </source>
</evidence>
<dbReference type="OrthoDB" id="9798855at2"/>
<dbReference type="Gene3D" id="3.30.70.330">
    <property type="match status" value="1"/>
</dbReference>
<evidence type="ECO:0000256" key="2">
    <source>
        <dbReference type="SAM" id="MobiDB-lite"/>
    </source>
</evidence>